<dbReference type="PROSITE" id="PS50995">
    <property type="entry name" value="HTH_MARR_2"/>
    <property type="match status" value="1"/>
</dbReference>
<sequence>MTDSAALRRAEAVRHFNRFYTKHIGALHERLQKSPFSLTEVRVLHELARGRAQTATVLARNLGLDSGYLSRLLTSFERRNLITRRPSESDARQSLIALTDQGHAAYEPLDTAAIDEVLSVLERLAVNAQETLIGAMKLVERLLDDQPRRGIITLRAPRAGEYGWLVHRQALLLASEHGWDHTFEGLLAKTVADFTQHHDPVRETCWIAEQDNAIVGSALVAGISATVARIRLLYIEPDMRRLGIGTQLVDECVRFARRAGYTRITLSTVATLGESRRLCERAGFVCASATPEMRFGHALTVERWERDL</sequence>
<dbReference type="Pfam" id="PF00583">
    <property type="entry name" value="Acetyltransf_1"/>
    <property type="match status" value="1"/>
</dbReference>
<dbReference type="Gene3D" id="1.10.10.10">
    <property type="entry name" value="Winged helix-like DNA-binding domain superfamily/Winged helix DNA-binding domain"/>
    <property type="match status" value="1"/>
</dbReference>
<reference evidence="4 5" key="1">
    <citation type="submission" date="2016-10" db="EMBL/GenBank/DDBJ databases">
        <authorList>
            <person name="de Groot N.N."/>
        </authorList>
    </citation>
    <scope>NUCLEOTIDE SEQUENCE [LARGE SCALE GENOMIC DNA]</scope>
    <source>
        <strain evidence="4 5">LMG 2247</strain>
    </source>
</reference>
<dbReference type="Proteomes" id="UP000199706">
    <property type="component" value="Unassembled WGS sequence"/>
</dbReference>
<dbReference type="RefSeq" id="WP_090684922.1">
    <property type="nucleotide sequence ID" value="NZ_CADERL010000001.1"/>
</dbReference>
<proteinExistence type="predicted"/>
<dbReference type="InterPro" id="IPR036388">
    <property type="entry name" value="WH-like_DNA-bd_sf"/>
</dbReference>
<dbReference type="EMBL" id="FNCJ01000005">
    <property type="protein sequence ID" value="SDG75883.1"/>
    <property type="molecule type" value="Genomic_DNA"/>
</dbReference>
<keyword evidence="1" id="KW-0808">Transferase</keyword>
<dbReference type="PROSITE" id="PS51186">
    <property type="entry name" value="GNAT"/>
    <property type="match status" value="1"/>
</dbReference>
<evidence type="ECO:0000313" key="4">
    <source>
        <dbReference type="EMBL" id="SDG75883.1"/>
    </source>
</evidence>
<dbReference type="InterPro" id="IPR000182">
    <property type="entry name" value="GNAT_dom"/>
</dbReference>
<organism evidence="4 5">
    <name type="scientific">Paraburkholderia phenazinium</name>
    <dbReference type="NCBI Taxonomy" id="60549"/>
    <lineage>
        <taxon>Bacteria</taxon>
        <taxon>Pseudomonadati</taxon>
        <taxon>Pseudomonadota</taxon>
        <taxon>Betaproteobacteria</taxon>
        <taxon>Burkholderiales</taxon>
        <taxon>Burkholderiaceae</taxon>
        <taxon>Paraburkholderia</taxon>
    </lineage>
</organism>
<evidence type="ECO:0000259" key="2">
    <source>
        <dbReference type="PROSITE" id="PS50995"/>
    </source>
</evidence>
<dbReference type="OrthoDB" id="273614at2"/>
<dbReference type="InterPro" id="IPR050769">
    <property type="entry name" value="NAT_camello-type"/>
</dbReference>
<protein>
    <submittedName>
        <fullName evidence="4">DNA-binding transcriptional regulator, MarR family</fullName>
    </submittedName>
</protein>
<dbReference type="InterPro" id="IPR000835">
    <property type="entry name" value="HTH_MarR-typ"/>
</dbReference>
<evidence type="ECO:0000313" key="5">
    <source>
        <dbReference type="Proteomes" id="UP000199706"/>
    </source>
</evidence>
<evidence type="ECO:0000259" key="3">
    <source>
        <dbReference type="PROSITE" id="PS51186"/>
    </source>
</evidence>
<dbReference type="GO" id="GO:0008080">
    <property type="term" value="F:N-acetyltransferase activity"/>
    <property type="evidence" value="ECO:0007669"/>
    <property type="project" value="InterPro"/>
</dbReference>
<feature type="domain" description="N-acetyltransferase" evidence="3">
    <location>
        <begin position="152"/>
        <end position="302"/>
    </location>
</feature>
<name>A0A1G7WVD1_9BURK</name>
<dbReference type="SMART" id="SM00347">
    <property type="entry name" value="HTH_MARR"/>
    <property type="match status" value="1"/>
</dbReference>
<accession>A0A1G7WVD1</accession>
<dbReference type="CDD" id="cd04301">
    <property type="entry name" value="NAT_SF"/>
    <property type="match status" value="1"/>
</dbReference>
<dbReference type="InterPro" id="IPR016181">
    <property type="entry name" value="Acyl_CoA_acyltransferase"/>
</dbReference>
<dbReference type="Gene3D" id="3.40.630.30">
    <property type="match status" value="1"/>
</dbReference>
<gene>
    <name evidence="4" type="ORF">SAMN05216466_10563</name>
</gene>
<dbReference type="GO" id="GO:0003677">
    <property type="term" value="F:DNA binding"/>
    <property type="evidence" value="ECO:0007669"/>
    <property type="project" value="UniProtKB-KW"/>
</dbReference>
<dbReference type="InterPro" id="IPR036390">
    <property type="entry name" value="WH_DNA-bd_sf"/>
</dbReference>
<dbReference type="SUPFAM" id="SSF46785">
    <property type="entry name" value="Winged helix' DNA-binding domain"/>
    <property type="match status" value="1"/>
</dbReference>
<dbReference type="PANTHER" id="PTHR13947:SF37">
    <property type="entry name" value="LD18367P"/>
    <property type="match status" value="1"/>
</dbReference>
<dbReference type="SUPFAM" id="SSF55729">
    <property type="entry name" value="Acyl-CoA N-acyltransferases (Nat)"/>
    <property type="match status" value="1"/>
</dbReference>
<dbReference type="GO" id="GO:0003700">
    <property type="term" value="F:DNA-binding transcription factor activity"/>
    <property type="evidence" value="ECO:0007669"/>
    <property type="project" value="InterPro"/>
</dbReference>
<dbReference type="PANTHER" id="PTHR13947">
    <property type="entry name" value="GNAT FAMILY N-ACETYLTRANSFERASE"/>
    <property type="match status" value="1"/>
</dbReference>
<evidence type="ECO:0000256" key="1">
    <source>
        <dbReference type="ARBA" id="ARBA00022679"/>
    </source>
</evidence>
<keyword evidence="4" id="KW-0238">DNA-binding</keyword>
<dbReference type="Pfam" id="PF01047">
    <property type="entry name" value="MarR"/>
    <property type="match status" value="1"/>
</dbReference>
<dbReference type="AlphaFoldDB" id="A0A1G7WVD1"/>
<feature type="domain" description="HTH marR-type" evidence="2">
    <location>
        <begin position="1"/>
        <end position="144"/>
    </location>
</feature>